<accession>A0A4Y8UKI2</accession>
<dbReference type="InterPro" id="IPR036388">
    <property type="entry name" value="WH-like_DNA-bd_sf"/>
</dbReference>
<dbReference type="InterPro" id="IPR013324">
    <property type="entry name" value="RNA_pol_sigma_r3/r4-like"/>
</dbReference>
<evidence type="ECO:0000259" key="5">
    <source>
        <dbReference type="Pfam" id="PF04542"/>
    </source>
</evidence>
<dbReference type="Proteomes" id="UP000298133">
    <property type="component" value="Unassembled WGS sequence"/>
</dbReference>
<name>A0A4Y8UKI2_9GAMM</name>
<dbReference type="CDD" id="cd06171">
    <property type="entry name" value="Sigma70_r4"/>
    <property type="match status" value="1"/>
</dbReference>
<dbReference type="InterPro" id="IPR014284">
    <property type="entry name" value="RNA_pol_sigma-70_dom"/>
</dbReference>
<dbReference type="Gene3D" id="1.10.10.10">
    <property type="entry name" value="Winged helix-like DNA-binding domain superfamily/Winged helix DNA-binding domain"/>
    <property type="match status" value="1"/>
</dbReference>
<reference evidence="7 8" key="1">
    <citation type="submission" date="2019-03" db="EMBL/GenBank/DDBJ databases">
        <title>Draft genome of Gammaproteobacteria bacterium LSUCC0057, a member of the SAR92 clade.</title>
        <authorList>
            <person name="Lanclos V.C."/>
            <person name="Doiron C."/>
            <person name="Henson M.W."/>
            <person name="Thrash J.C."/>
        </authorList>
    </citation>
    <scope>NUCLEOTIDE SEQUENCE [LARGE SCALE GENOMIC DNA]</scope>
    <source>
        <strain evidence="7 8">LSUCC0057</strain>
    </source>
</reference>
<dbReference type="OrthoDB" id="9783733at2"/>
<dbReference type="GO" id="GO:0016987">
    <property type="term" value="F:sigma factor activity"/>
    <property type="evidence" value="ECO:0007669"/>
    <property type="project" value="UniProtKB-KW"/>
</dbReference>
<evidence type="ECO:0000313" key="7">
    <source>
        <dbReference type="EMBL" id="TFH69356.1"/>
    </source>
</evidence>
<dbReference type="InterPro" id="IPR013325">
    <property type="entry name" value="RNA_pol_sigma_r2"/>
</dbReference>
<sequence length="180" mass="19960">MQHKLYAIAYAATGEREDALDLVQVAMTQLVAHYRQRPAEEWPPLLMRILTNAITDHYRRTARQRESMDNSCDLSELCDTRQQPATDQNDNNPAAAASAAQLNRAIAGAVAALPERQRQAFLLRGWAELNVAECAQAMACSVGSVKQHYFRALRSLRSALGAQPAPLTSTTDPKEARDER</sequence>
<dbReference type="AlphaFoldDB" id="A0A4Y8UKI2"/>
<feature type="domain" description="RNA polymerase sigma-70 region 2" evidence="5">
    <location>
        <begin position="3"/>
        <end position="63"/>
    </location>
</feature>
<evidence type="ECO:0000256" key="4">
    <source>
        <dbReference type="ARBA" id="ARBA00023163"/>
    </source>
</evidence>
<keyword evidence="8" id="KW-1185">Reference proteome</keyword>
<dbReference type="SUPFAM" id="SSF88659">
    <property type="entry name" value="Sigma3 and sigma4 domains of RNA polymerase sigma factors"/>
    <property type="match status" value="1"/>
</dbReference>
<dbReference type="Pfam" id="PF04542">
    <property type="entry name" value="Sigma70_r2"/>
    <property type="match status" value="1"/>
</dbReference>
<dbReference type="Pfam" id="PF08281">
    <property type="entry name" value="Sigma70_r4_2"/>
    <property type="match status" value="1"/>
</dbReference>
<keyword evidence="3" id="KW-0731">Sigma factor</keyword>
<evidence type="ECO:0000259" key="6">
    <source>
        <dbReference type="Pfam" id="PF08281"/>
    </source>
</evidence>
<proteinExistence type="inferred from homology"/>
<protein>
    <submittedName>
        <fullName evidence="7">Sigma-70 family RNA polymerase sigma factor</fullName>
    </submittedName>
</protein>
<dbReference type="Gene3D" id="1.10.1740.10">
    <property type="match status" value="1"/>
</dbReference>
<gene>
    <name evidence="7" type="ORF">E3W66_03550</name>
</gene>
<organism evidence="7 8">
    <name type="scientific">Gammaproteobacteria bacterium LSUCC0057</name>
    <dbReference type="NCBI Taxonomy" id="2559237"/>
    <lineage>
        <taxon>Bacteria</taxon>
        <taxon>Pseudomonadati</taxon>
        <taxon>Pseudomonadota</taxon>
        <taxon>Gammaproteobacteria</taxon>
        <taxon>Cellvibrionales</taxon>
        <taxon>Porticoccaceae</taxon>
        <taxon>SAR92 clade</taxon>
    </lineage>
</organism>
<evidence type="ECO:0000256" key="1">
    <source>
        <dbReference type="ARBA" id="ARBA00010641"/>
    </source>
</evidence>
<dbReference type="PANTHER" id="PTHR43133">
    <property type="entry name" value="RNA POLYMERASE ECF-TYPE SIGMA FACTO"/>
    <property type="match status" value="1"/>
</dbReference>
<evidence type="ECO:0000256" key="2">
    <source>
        <dbReference type="ARBA" id="ARBA00023015"/>
    </source>
</evidence>
<dbReference type="PANTHER" id="PTHR43133:SF64">
    <property type="entry name" value="ECF SIGMA FACTOR"/>
    <property type="match status" value="1"/>
</dbReference>
<comment type="caution">
    <text evidence="7">The sequence shown here is derived from an EMBL/GenBank/DDBJ whole genome shotgun (WGS) entry which is preliminary data.</text>
</comment>
<feature type="domain" description="RNA polymerase sigma factor 70 region 4 type 2" evidence="6">
    <location>
        <begin position="105"/>
        <end position="156"/>
    </location>
</feature>
<comment type="similarity">
    <text evidence="1">Belongs to the sigma-70 factor family. ECF subfamily.</text>
</comment>
<dbReference type="InterPro" id="IPR039425">
    <property type="entry name" value="RNA_pol_sigma-70-like"/>
</dbReference>
<dbReference type="GO" id="GO:0006352">
    <property type="term" value="P:DNA-templated transcription initiation"/>
    <property type="evidence" value="ECO:0007669"/>
    <property type="project" value="InterPro"/>
</dbReference>
<dbReference type="GO" id="GO:0003677">
    <property type="term" value="F:DNA binding"/>
    <property type="evidence" value="ECO:0007669"/>
    <property type="project" value="InterPro"/>
</dbReference>
<dbReference type="SUPFAM" id="SSF88946">
    <property type="entry name" value="Sigma2 domain of RNA polymerase sigma factors"/>
    <property type="match status" value="1"/>
</dbReference>
<dbReference type="InterPro" id="IPR007627">
    <property type="entry name" value="RNA_pol_sigma70_r2"/>
</dbReference>
<evidence type="ECO:0000313" key="8">
    <source>
        <dbReference type="Proteomes" id="UP000298133"/>
    </source>
</evidence>
<dbReference type="InterPro" id="IPR013249">
    <property type="entry name" value="RNA_pol_sigma70_r4_t2"/>
</dbReference>
<keyword evidence="2" id="KW-0805">Transcription regulation</keyword>
<evidence type="ECO:0000256" key="3">
    <source>
        <dbReference type="ARBA" id="ARBA00023082"/>
    </source>
</evidence>
<keyword evidence="4" id="KW-0804">Transcription</keyword>
<dbReference type="NCBIfam" id="TIGR02937">
    <property type="entry name" value="sigma70-ECF"/>
    <property type="match status" value="1"/>
</dbReference>
<dbReference type="EMBL" id="SPIA01000001">
    <property type="protein sequence ID" value="TFH69356.1"/>
    <property type="molecule type" value="Genomic_DNA"/>
</dbReference>